<keyword evidence="2" id="KW-0032">Aminotransferase</keyword>
<dbReference type="Gene3D" id="1.10.20.110">
    <property type="match status" value="1"/>
</dbReference>
<dbReference type="SUPFAM" id="SSF53383">
    <property type="entry name" value="PLP-dependent transferases"/>
    <property type="match status" value="1"/>
</dbReference>
<comment type="cofactor">
    <cofactor evidence="2">
        <name>pyridoxal 5'-phosphate</name>
        <dbReference type="ChEBI" id="CHEBI:597326"/>
    </cofactor>
</comment>
<comment type="caution">
    <text evidence="5">The sequence shown here is derived from an EMBL/GenBank/DDBJ whole genome shotgun (WGS) entry which is preliminary data.</text>
</comment>
<sequence length="535" mass="59722">MMSSRSDREKQVEKLSAFTISAGMSKLAQESSAHSFLNASRGNPNWINTKARLAFARLVQFGAQESQRTLHRGDLAGYVQQEGIAQRFLDFLQPNDATDQFLQQSYTYLTDTLSMDGDTAIKGLIDGVIGNNYPAPSRSLSVVEPILNHYLEKNLYHGVPLADTTEVFPTEGGTAAIVYLFHALRENHLINPGDKIAINAPIFTPYLEIPTLNDYELVELDLTSTAENHWEIDSRQIAKLADPSIKLFITVNPSNPGSMAMTPQALSELQAAVAKNPNLMIVTDDVYATFADHFQSIYAVLPYNTLLVYSFSKLYGATGWRVGLVAAHDKNVYDQLIHEKSAAIHERMGKRYGRIALHPEEMKFIDRMVADSRSIGLYHTSGLSTPQQVMMALFSLTNLVCGDQPDPYITASKKLINDRYRDFFDALEIPANESPHNTKYYALINIYKLAAIRYDQAFADYLKENYEEIDFGMRLAEMHGTVLMDGTGFGAQAGTLRVSQANLANPDYRVIAKNILKLLDAYHAHYLAAQKDGNH</sequence>
<feature type="domain" description="Aminotransferase class I/classII large" evidence="3">
    <location>
        <begin position="157"/>
        <end position="514"/>
    </location>
</feature>
<dbReference type="CDD" id="cd00609">
    <property type="entry name" value="AAT_like"/>
    <property type="match status" value="1"/>
</dbReference>
<dbReference type="InterPro" id="IPR004838">
    <property type="entry name" value="NHTrfase_class1_PyrdxlP-BS"/>
</dbReference>
<keyword evidence="2" id="KW-0808">Transferase</keyword>
<evidence type="ECO:0000313" key="4">
    <source>
        <dbReference type="EMBL" id="KRN28979.1"/>
    </source>
</evidence>
<name>A0A0R2FW15_9LACO</name>
<evidence type="ECO:0000256" key="1">
    <source>
        <dbReference type="ARBA" id="ARBA00022898"/>
    </source>
</evidence>
<evidence type="ECO:0000259" key="3">
    <source>
        <dbReference type="Pfam" id="PF00155"/>
    </source>
</evidence>
<keyword evidence="1" id="KW-0663">Pyridoxal phosphate</keyword>
<organism evidence="5 6">
    <name type="scientific">Lactobacillus selangorensis</name>
    <dbReference type="NCBI Taxonomy" id="81857"/>
    <lineage>
        <taxon>Bacteria</taxon>
        <taxon>Bacillati</taxon>
        <taxon>Bacillota</taxon>
        <taxon>Bacilli</taxon>
        <taxon>Lactobacillales</taxon>
        <taxon>Lactobacillaceae</taxon>
        <taxon>Lactobacillus</taxon>
    </lineage>
</organism>
<dbReference type="PANTHER" id="PTHR43795">
    <property type="entry name" value="BIFUNCTIONAL ASPARTATE AMINOTRANSFERASE AND GLUTAMATE/ASPARTATE-PREPHENATE AMINOTRANSFERASE-RELATED"/>
    <property type="match status" value="1"/>
</dbReference>
<dbReference type="EMBL" id="JQAT01000002">
    <property type="protein sequence ID" value="KRN28979.1"/>
    <property type="molecule type" value="Genomic_DNA"/>
</dbReference>
<dbReference type="PATRIC" id="fig|81857.3.peg.1198"/>
<evidence type="ECO:0000313" key="7">
    <source>
        <dbReference type="Proteomes" id="UP000051751"/>
    </source>
</evidence>
<dbReference type="GO" id="GO:0008483">
    <property type="term" value="F:transaminase activity"/>
    <property type="evidence" value="ECO:0007669"/>
    <property type="project" value="UniProtKB-KW"/>
</dbReference>
<dbReference type="InterPro" id="IPR015421">
    <property type="entry name" value="PyrdxlP-dep_Trfase_major"/>
</dbReference>
<dbReference type="AlphaFoldDB" id="A0A0R2FW15"/>
<dbReference type="Pfam" id="PF00155">
    <property type="entry name" value="Aminotran_1_2"/>
    <property type="match status" value="1"/>
</dbReference>
<keyword evidence="6" id="KW-1185">Reference proteome</keyword>
<dbReference type="NCBIfam" id="TIGR03801">
    <property type="entry name" value="asp_4_decarbox"/>
    <property type="match status" value="1"/>
</dbReference>
<gene>
    <name evidence="4" type="ORF">IV38_GL001192</name>
    <name evidence="5" type="ORF">IV40_GL000661</name>
</gene>
<comment type="similarity">
    <text evidence="2">Belongs to the class-I pyridoxal-phosphate-dependent aminotransferase family.</text>
</comment>
<dbReference type="EC" id="2.6.1.-" evidence="2"/>
<dbReference type="InterPro" id="IPR004839">
    <property type="entry name" value="Aminotransferase_I/II_large"/>
</dbReference>
<dbReference type="GO" id="GO:0006520">
    <property type="term" value="P:amino acid metabolic process"/>
    <property type="evidence" value="ECO:0007669"/>
    <property type="project" value="TreeGrafter"/>
</dbReference>
<dbReference type="PROSITE" id="PS00105">
    <property type="entry name" value="AA_TRANSFER_CLASS_1"/>
    <property type="match status" value="1"/>
</dbReference>
<dbReference type="Gene3D" id="3.40.640.10">
    <property type="entry name" value="Type I PLP-dependent aspartate aminotransferase-like (Major domain)"/>
    <property type="match status" value="1"/>
</dbReference>
<evidence type="ECO:0000256" key="2">
    <source>
        <dbReference type="RuleBase" id="RU000481"/>
    </source>
</evidence>
<dbReference type="InterPro" id="IPR015422">
    <property type="entry name" value="PyrdxlP-dep_Trfase_small"/>
</dbReference>
<dbReference type="GO" id="GO:0030170">
    <property type="term" value="F:pyridoxal phosphate binding"/>
    <property type="evidence" value="ECO:0007669"/>
    <property type="project" value="InterPro"/>
</dbReference>
<accession>A0A0R2FW15</accession>
<evidence type="ECO:0000313" key="5">
    <source>
        <dbReference type="EMBL" id="KRN32611.1"/>
    </source>
</evidence>
<dbReference type="Gene3D" id="3.90.1150.10">
    <property type="entry name" value="Aspartate Aminotransferase, domain 1"/>
    <property type="match status" value="1"/>
</dbReference>
<proteinExistence type="inferred from homology"/>
<dbReference type="EMBL" id="JQAZ01000002">
    <property type="protein sequence ID" value="KRN32611.1"/>
    <property type="molecule type" value="Genomic_DNA"/>
</dbReference>
<dbReference type="Proteomes" id="UP000051751">
    <property type="component" value="Unassembled WGS sequence"/>
</dbReference>
<dbReference type="Proteomes" id="UP000051645">
    <property type="component" value="Unassembled WGS sequence"/>
</dbReference>
<protein>
    <recommendedName>
        <fullName evidence="2">Aminotransferase</fullName>
        <ecNumber evidence="2">2.6.1.-</ecNumber>
    </recommendedName>
</protein>
<dbReference type="STRING" id="81857.IV38_GL001192"/>
<dbReference type="InterPro" id="IPR015424">
    <property type="entry name" value="PyrdxlP-dep_Trfase"/>
</dbReference>
<dbReference type="PANTHER" id="PTHR43795:SF2">
    <property type="entry name" value="BIFUNCTIONAL ASPARTATE AMINOTRANSFERASE AND GLUTAMATE_ASPARTATE-PREPHENATE AMINOTRANSFERASE"/>
    <property type="match status" value="1"/>
</dbReference>
<reference evidence="6 7" key="1">
    <citation type="journal article" date="2015" name="Genome Announc.">
        <title>Expanding the biotechnology potential of lactobacilli through comparative genomics of 213 strains and associated genera.</title>
        <authorList>
            <person name="Sun Z."/>
            <person name="Harris H.M."/>
            <person name="McCann A."/>
            <person name="Guo C."/>
            <person name="Argimon S."/>
            <person name="Zhang W."/>
            <person name="Yang X."/>
            <person name="Jeffery I.B."/>
            <person name="Cooney J.C."/>
            <person name="Kagawa T.F."/>
            <person name="Liu W."/>
            <person name="Song Y."/>
            <person name="Salvetti E."/>
            <person name="Wrobel A."/>
            <person name="Rasinkangas P."/>
            <person name="Parkhill J."/>
            <person name="Rea M.C."/>
            <person name="O'Sullivan O."/>
            <person name="Ritari J."/>
            <person name="Douillard F.P."/>
            <person name="Paul Ross R."/>
            <person name="Yang R."/>
            <person name="Briner A.E."/>
            <person name="Felis G.E."/>
            <person name="de Vos W.M."/>
            <person name="Barrangou R."/>
            <person name="Klaenhammer T.R."/>
            <person name="Caufield P.W."/>
            <person name="Cui Y."/>
            <person name="Zhang H."/>
            <person name="O'Toole P.W."/>
        </authorList>
    </citation>
    <scope>NUCLEOTIDE SEQUENCE [LARGE SCALE GENOMIC DNA]</scope>
    <source>
        <strain evidence="4 7">ATCC BAA-66</strain>
        <strain evidence="5 6">DSM 13344</strain>
    </source>
</reference>
<evidence type="ECO:0000313" key="6">
    <source>
        <dbReference type="Proteomes" id="UP000051645"/>
    </source>
</evidence>
<dbReference type="InterPro" id="IPR022518">
    <property type="entry name" value="Aspartate_4-decarboxylase"/>
</dbReference>
<dbReference type="InterPro" id="IPR050478">
    <property type="entry name" value="Ethylene_sulfur-biosynth"/>
</dbReference>
<dbReference type="NCBIfam" id="NF006755">
    <property type="entry name" value="PRK09275.1"/>
    <property type="match status" value="1"/>
</dbReference>